<dbReference type="PANTHER" id="PTHR43418">
    <property type="entry name" value="MULTIFUNCTIONAL TRYPTOPHAN BIOSYNTHESIS PROTEIN-RELATED"/>
    <property type="match status" value="1"/>
</dbReference>
<dbReference type="InterPro" id="IPR006221">
    <property type="entry name" value="TrpG/PapA_dom"/>
</dbReference>
<reference evidence="4" key="1">
    <citation type="submission" date="2017-09" db="EMBL/GenBank/DDBJ databases">
        <authorList>
            <person name="Varghese N."/>
            <person name="Submissions S."/>
        </authorList>
    </citation>
    <scope>NUCLEOTIDE SEQUENCE [LARGE SCALE GENOMIC DNA]</scope>
    <source>
        <strain evidence="4">CGMCC 1.12641</strain>
    </source>
</reference>
<evidence type="ECO:0000259" key="2">
    <source>
        <dbReference type="Pfam" id="PF00117"/>
    </source>
</evidence>
<dbReference type="EMBL" id="OCMF01000003">
    <property type="protein sequence ID" value="SOC80915.1"/>
    <property type="molecule type" value="Genomic_DNA"/>
</dbReference>
<dbReference type="InterPro" id="IPR017926">
    <property type="entry name" value="GATASE"/>
</dbReference>
<sequence>MKNKQNKDQDSLPFSEDKGALKVLVIDNYDSFVYNLVHYLEELDCKVTVRRNDEVDLEEIEKYDKILLSPGPGIPDEAGLLKQVISTYASKKSIFGVCLGQQAIGEVFGGKLINLEQVFHGVSSKIKLCVTDEPLFDKMDPEMEVGRYHSWVVDKALPDCLEATSYDENGQVMSLRHRIYDVRGVQFHPESVLTPEGKKIIANWINSPVKLTEPANESQEPEIF</sequence>
<name>A0A285X6I6_9FLAO</name>
<accession>A0A285X6I6</accession>
<protein>
    <submittedName>
        <fullName evidence="3">Anthranilate synthase component 2</fullName>
    </submittedName>
</protein>
<dbReference type="SUPFAM" id="SSF52317">
    <property type="entry name" value="Class I glutamine amidotransferase-like"/>
    <property type="match status" value="1"/>
</dbReference>
<keyword evidence="1" id="KW-0315">Glutamine amidotransferase</keyword>
<gene>
    <name evidence="3" type="ORF">SAMN06296241_2478</name>
</gene>
<dbReference type="GO" id="GO:0004049">
    <property type="term" value="F:anthranilate synthase activity"/>
    <property type="evidence" value="ECO:0007669"/>
    <property type="project" value="TreeGrafter"/>
</dbReference>
<dbReference type="OrthoDB" id="9786812at2"/>
<dbReference type="Proteomes" id="UP000219193">
    <property type="component" value="Unassembled WGS sequence"/>
</dbReference>
<dbReference type="GO" id="GO:0005829">
    <property type="term" value="C:cytosol"/>
    <property type="evidence" value="ECO:0007669"/>
    <property type="project" value="TreeGrafter"/>
</dbReference>
<evidence type="ECO:0000313" key="4">
    <source>
        <dbReference type="Proteomes" id="UP000219193"/>
    </source>
</evidence>
<dbReference type="GO" id="GO:0000162">
    <property type="term" value="P:L-tryptophan biosynthetic process"/>
    <property type="evidence" value="ECO:0007669"/>
    <property type="project" value="TreeGrafter"/>
</dbReference>
<evidence type="ECO:0000313" key="3">
    <source>
        <dbReference type="EMBL" id="SOC80915.1"/>
    </source>
</evidence>
<dbReference type="PRINTS" id="PR00096">
    <property type="entry name" value="GATASE"/>
</dbReference>
<dbReference type="PANTHER" id="PTHR43418:SF4">
    <property type="entry name" value="MULTIFUNCTIONAL TRYPTOPHAN BIOSYNTHESIS PROTEIN"/>
    <property type="match status" value="1"/>
</dbReference>
<evidence type="ECO:0000256" key="1">
    <source>
        <dbReference type="ARBA" id="ARBA00022962"/>
    </source>
</evidence>
<keyword evidence="4" id="KW-1185">Reference proteome</keyword>
<dbReference type="PRINTS" id="PR00099">
    <property type="entry name" value="CPSGATASE"/>
</dbReference>
<dbReference type="CDD" id="cd01743">
    <property type="entry name" value="GATase1_Anthranilate_Synthase"/>
    <property type="match status" value="1"/>
</dbReference>
<dbReference type="InterPro" id="IPR050472">
    <property type="entry name" value="Anth_synth/Amidotransfase"/>
</dbReference>
<dbReference type="InterPro" id="IPR029062">
    <property type="entry name" value="Class_I_gatase-like"/>
</dbReference>
<dbReference type="NCBIfam" id="TIGR00566">
    <property type="entry name" value="trpG_papA"/>
    <property type="match status" value="1"/>
</dbReference>
<dbReference type="FunFam" id="3.40.50.880:FF:000003">
    <property type="entry name" value="Anthranilate synthase component II"/>
    <property type="match status" value="1"/>
</dbReference>
<feature type="domain" description="Glutamine amidotransferase" evidence="2">
    <location>
        <begin position="24"/>
        <end position="204"/>
    </location>
</feature>
<proteinExistence type="predicted"/>
<organism evidence="3 4">
    <name type="scientific">Salinimicrobium sediminis</name>
    <dbReference type="NCBI Taxonomy" id="1343891"/>
    <lineage>
        <taxon>Bacteria</taxon>
        <taxon>Pseudomonadati</taxon>
        <taxon>Bacteroidota</taxon>
        <taxon>Flavobacteriia</taxon>
        <taxon>Flavobacteriales</taxon>
        <taxon>Flavobacteriaceae</taxon>
        <taxon>Salinimicrobium</taxon>
    </lineage>
</organism>
<dbReference type="PROSITE" id="PS51273">
    <property type="entry name" value="GATASE_TYPE_1"/>
    <property type="match status" value="1"/>
</dbReference>
<dbReference type="Pfam" id="PF00117">
    <property type="entry name" value="GATase"/>
    <property type="match status" value="1"/>
</dbReference>
<dbReference type="Gene3D" id="3.40.50.880">
    <property type="match status" value="1"/>
</dbReference>
<dbReference type="RefSeq" id="WP_097056685.1">
    <property type="nucleotide sequence ID" value="NZ_OCMF01000003.1"/>
</dbReference>
<dbReference type="PRINTS" id="PR00097">
    <property type="entry name" value="ANTSNTHASEII"/>
</dbReference>
<dbReference type="AlphaFoldDB" id="A0A285X6I6"/>